<keyword evidence="7 9" id="KW-0539">Nucleus</keyword>
<feature type="domain" description="B box-type" evidence="11">
    <location>
        <begin position="4"/>
        <end position="51"/>
    </location>
</feature>
<gene>
    <name evidence="13" type="ORF">MERR_LOCUS17487</name>
</gene>
<dbReference type="GO" id="GO:0008270">
    <property type="term" value="F:zinc ion binding"/>
    <property type="evidence" value="ECO:0007669"/>
    <property type="project" value="UniProtKB-KW"/>
</dbReference>
<evidence type="ECO:0000256" key="3">
    <source>
        <dbReference type="ARBA" id="ARBA00022723"/>
    </source>
</evidence>
<evidence type="ECO:0000259" key="11">
    <source>
        <dbReference type="PROSITE" id="PS50119"/>
    </source>
</evidence>
<dbReference type="AlphaFoldDB" id="A0A6D2IZ78"/>
<evidence type="ECO:0000313" key="14">
    <source>
        <dbReference type="Proteomes" id="UP000467841"/>
    </source>
</evidence>
<reference evidence="13" key="1">
    <citation type="submission" date="2020-01" db="EMBL/GenBank/DDBJ databases">
        <authorList>
            <person name="Mishra B."/>
        </authorList>
    </citation>
    <scope>NUCLEOTIDE SEQUENCE [LARGE SCALE GENOMIC DNA]</scope>
</reference>
<proteinExistence type="inferred from homology"/>
<dbReference type="PROSITE" id="PS50119">
    <property type="entry name" value="ZF_BBOX"/>
    <property type="match status" value="1"/>
</dbReference>
<dbReference type="GO" id="GO:0005634">
    <property type="term" value="C:nucleus"/>
    <property type="evidence" value="ECO:0007669"/>
    <property type="project" value="UniProtKB-SubCell"/>
</dbReference>
<dbReference type="Proteomes" id="UP000467841">
    <property type="component" value="Unassembled WGS sequence"/>
</dbReference>
<keyword evidence="3" id="KW-0479">Metal-binding</keyword>
<comment type="similarity">
    <text evidence="2">Belongs to the CONSTANS family.</text>
</comment>
<name>A0A6D2IZ78_9BRAS</name>
<evidence type="ECO:0000259" key="12">
    <source>
        <dbReference type="PROSITE" id="PS51017"/>
    </source>
</evidence>
<sequence>MSSDMEPKCDHCASVQAVIYCKSDLAKLCLNCDVHIHSANPLSRRHTRSLICEKCFSQPGVIRCLDEKVSYCQGCHWHISNCSALGHRLHVLNPFSGCPSPTEFVKIWSPILEPSVSGLVGPFVGSLPLNDPINAIFGMGKINELDGFIGSSYSMAPHNICYTQNLSDQSSLLTVESKGCSDLVLKLEEGEEDICEGLNLDNAPLNFNVGDDICSSQDHIELDHTEPNCLVIDKNNTSVTASNFTIDNALEATSPEQHDCLSYQSGPFQMNISTGGIALPLPGSPALFGQMHPTITCENSAADYQDCGMSPGFMMSDSPLWESNLEISPQARNEAKLRYKEKKLKRTFGKQIRYASRKARADTRKRVKGRFVKAGDNYDYDPSSPSSNQ</sequence>
<dbReference type="EMBL" id="CACVBM020001092">
    <property type="protein sequence ID" value="CAA7030252.1"/>
    <property type="molecule type" value="Genomic_DNA"/>
</dbReference>
<feature type="domain" description="CCT" evidence="12">
    <location>
        <begin position="332"/>
        <end position="374"/>
    </location>
</feature>
<keyword evidence="6" id="KW-0862">Zinc</keyword>
<keyword evidence="5 8" id="KW-0863">Zinc-finger</keyword>
<evidence type="ECO:0000256" key="5">
    <source>
        <dbReference type="ARBA" id="ARBA00022771"/>
    </source>
</evidence>
<evidence type="ECO:0000256" key="4">
    <source>
        <dbReference type="ARBA" id="ARBA00022737"/>
    </source>
</evidence>
<accession>A0A6D2IZ78</accession>
<dbReference type="SMART" id="SM00336">
    <property type="entry name" value="BBOX"/>
    <property type="match status" value="1"/>
</dbReference>
<evidence type="ECO:0000313" key="13">
    <source>
        <dbReference type="EMBL" id="CAA7030252.1"/>
    </source>
</evidence>
<dbReference type="InterPro" id="IPR010402">
    <property type="entry name" value="CCT_domain"/>
</dbReference>
<evidence type="ECO:0000256" key="6">
    <source>
        <dbReference type="ARBA" id="ARBA00022833"/>
    </source>
</evidence>
<feature type="region of interest" description="Disordered" evidence="10">
    <location>
        <begin position="355"/>
        <end position="389"/>
    </location>
</feature>
<feature type="compositionally biased region" description="Low complexity" evidence="10">
    <location>
        <begin position="380"/>
        <end position="389"/>
    </location>
</feature>
<keyword evidence="14" id="KW-1185">Reference proteome</keyword>
<protein>
    <recommendedName>
        <fullName evidence="15">CCT domain-containing protein</fullName>
    </recommendedName>
</protein>
<dbReference type="GO" id="GO:0006355">
    <property type="term" value="P:regulation of DNA-templated transcription"/>
    <property type="evidence" value="ECO:0007669"/>
    <property type="project" value="UniProtKB-ARBA"/>
</dbReference>
<dbReference type="PROSITE" id="PS51017">
    <property type="entry name" value="CCT"/>
    <property type="match status" value="1"/>
</dbReference>
<evidence type="ECO:0000256" key="1">
    <source>
        <dbReference type="ARBA" id="ARBA00004123"/>
    </source>
</evidence>
<keyword evidence="4" id="KW-0677">Repeat</keyword>
<organism evidence="13 14">
    <name type="scientific">Microthlaspi erraticum</name>
    <dbReference type="NCBI Taxonomy" id="1685480"/>
    <lineage>
        <taxon>Eukaryota</taxon>
        <taxon>Viridiplantae</taxon>
        <taxon>Streptophyta</taxon>
        <taxon>Embryophyta</taxon>
        <taxon>Tracheophyta</taxon>
        <taxon>Spermatophyta</taxon>
        <taxon>Magnoliopsida</taxon>
        <taxon>eudicotyledons</taxon>
        <taxon>Gunneridae</taxon>
        <taxon>Pentapetalae</taxon>
        <taxon>rosids</taxon>
        <taxon>malvids</taxon>
        <taxon>Brassicales</taxon>
        <taxon>Brassicaceae</taxon>
        <taxon>Coluteocarpeae</taxon>
        <taxon>Microthlaspi</taxon>
    </lineage>
</organism>
<evidence type="ECO:0000256" key="8">
    <source>
        <dbReference type="PROSITE-ProRule" id="PRU00024"/>
    </source>
</evidence>
<dbReference type="InterPro" id="IPR049808">
    <property type="entry name" value="CONSTANS-like_Bbox1"/>
</dbReference>
<dbReference type="InterPro" id="IPR000315">
    <property type="entry name" value="Znf_B-box"/>
</dbReference>
<dbReference type="PANTHER" id="PTHR31717:SF46">
    <property type="entry name" value="CCT MOTIF FAMILY PROTEIN-RELATED"/>
    <property type="match status" value="1"/>
</dbReference>
<evidence type="ECO:0000256" key="7">
    <source>
        <dbReference type="ARBA" id="ARBA00023242"/>
    </source>
</evidence>
<dbReference type="Pfam" id="PF06203">
    <property type="entry name" value="CCT"/>
    <property type="match status" value="1"/>
</dbReference>
<comment type="caution">
    <text evidence="13">The sequence shown here is derived from an EMBL/GenBank/DDBJ whole genome shotgun (WGS) entry which is preliminary data.</text>
</comment>
<evidence type="ECO:0000256" key="9">
    <source>
        <dbReference type="PROSITE-ProRule" id="PRU00357"/>
    </source>
</evidence>
<evidence type="ECO:0000256" key="10">
    <source>
        <dbReference type="SAM" id="MobiDB-lite"/>
    </source>
</evidence>
<dbReference type="PANTHER" id="PTHR31717">
    <property type="entry name" value="ZINC FINGER PROTEIN CONSTANS-LIKE 10"/>
    <property type="match status" value="1"/>
</dbReference>
<comment type="subcellular location">
    <subcellularLocation>
        <location evidence="1 9">Nucleus</location>
    </subcellularLocation>
</comment>
<evidence type="ECO:0008006" key="15">
    <source>
        <dbReference type="Google" id="ProtNLM"/>
    </source>
</evidence>
<dbReference type="OrthoDB" id="153872at2759"/>
<dbReference type="CDD" id="cd19821">
    <property type="entry name" value="Bbox1_BBX-like"/>
    <property type="match status" value="1"/>
</dbReference>
<evidence type="ECO:0000256" key="2">
    <source>
        <dbReference type="ARBA" id="ARBA00010024"/>
    </source>
</evidence>